<accession>A0A5B7GWA6</accession>
<feature type="region of interest" description="Disordered" evidence="1">
    <location>
        <begin position="119"/>
        <end position="138"/>
    </location>
</feature>
<gene>
    <name evidence="2" type="ORF">E2C01_055710</name>
</gene>
<evidence type="ECO:0000256" key="1">
    <source>
        <dbReference type="SAM" id="MobiDB-lite"/>
    </source>
</evidence>
<comment type="caution">
    <text evidence="2">The sequence shown here is derived from an EMBL/GenBank/DDBJ whole genome shotgun (WGS) entry which is preliminary data.</text>
</comment>
<proteinExistence type="predicted"/>
<sequence length="138" mass="14608">MSTATCPASPRHLIATFAGFTSTSRLNKGRPARLSPATARSCGTKSRSRQEKDKAEQAGRVVGVVRVQGGCEGAGCSHGAPREGPVWAVCMARLKVPHNACYLRLDLQGWDKNLIQPPASTSSRFVGRGTPAAGKETF</sequence>
<dbReference type="EMBL" id="VSRR010018732">
    <property type="protein sequence ID" value="MPC61635.1"/>
    <property type="molecule type" value="Genomic_DNA"/>
</dbReference>
<keyword evidence="3" id="KW-1185">Reference proteome</keyword>
<feature type="region of interest" description="Disordered" evidence="1">
    <location>
        <begin position="25"/>
        <end position="59"/>
    </location>
</feature>
<feature type="compositionally biased region" description="Basic and acidic residues" evidence="1">
    <location>
        <begin position="48"/>
        <end position="57"/>
    </location>
</feature>
<evidence type="ECO:0000313" key="2">
    <source>
        <dbReference type="EMBL" id="MPC61635.1"/>
    </source>
</evidence>
<evidence type="ECO:0000313" key="3">
    <source>
        <dbReference type="Proteomes" id="UP000324222"/>
    </source>
</evidence>
<organism evidence="2 3">
    <name type="scientific">Portunus trituberculatus</name>
    <name type="common">Swimming crab</name>
    <name type="synonym">Neptunus trituberculatus</name>
    <dbReference type="NCBI Taxonomy" id="210409"/>
    <lineage>
        <taxon>Eukaryota</taxon>
        <taxon>Metazoa</taxon>
        <taxon>Ecdysozoa</taxon>
        <taxon>Arthropoda</taxon>
        <taxon>Crustacea</taxon>
        <taxon>Multicrustacea</taxon>
        <taxon>Malacostraca</taxon>
        <taxon>Eumalacostraca</taxon>
        <taxon>Eucarida</taxon>
        <taxon>Decapoda</taxon>
        <taxon>Pleocyemata</taxon>
        <taxon>Brachyura</taxon>
        <taxon>Eubrachyura</taxon>
        <taxon>Portunoidea</taxon>
        <taxon>Portunidae</taxon>
        <taxon>Portuninae</taxon>
        <taxon>Portunus</taxon>
    </lineage>
</organism>
<dbReference type="Proteomes" id="UP000324222">
    <property type="component" value="Unassembled WGS sequence"/>
</dbReference>
<name>A0A5B7GWA6_PORTR</name>
<dbReference type="AlphaFoldDB" id="A0A5B7GWA6"/>
<protein>
    <submittedName>
        <fullName evidence="2">Uncharacterized protein</fullName>
    </submittedName>
</protein>
<reference evidence="2 3" key="1">
    <citation type="submission" date="2019-05" db="EMBL/GenBank/DDBJ databases">
        <title>Another draft genome of Portunus trituberculatus and its Hox gene families provides insights of decapod evolution.</title>
        <authorList>
            <person name="Jeong J.-H."/>
            <person name="Song I."/>
            <person name="Kim S."/>
            <person name="Choi T."/>
            <person name="Kim D."/>
            <person name="Ryu S."/>
            <person name="Kim W."/>
        </authorList>
    </citation>
    <scope>NUCLEOTIDE SEQUENCE [LARGE SCALE GENOMIC DNA]</scope>
    <source>
        <tissue evidence="2">Muscle</tissue>
    </source>
</reference>